<feature type="transmembrane region" description="Helical" evidence="2">
    <location>
        <begin position="12"/>
        <end position="30"/>
    </location>
</feature>
<reference evidence="3" key="1">
    <citation type="submission" date="2018-08" db="EMBL/GenBank/DDBJ databases">
        <title>Draft genome sequence of azole-resistant Aspergillus thermomutatus (Neosartorya pseudofischeri) strain HMR AF 39, isolated from a human nasal aspirate.</title>
        <authorList>
            <person name="Parent-Michaud M."/>
            <person name="Dufresne P.J."/>
            <person name="Fournier E."/>
            <person name="Martineau C."/>
            <person name="Moreira S."/>
            <person name="Perkins V."/>
            <person name="De Repentigny L."/>
            <person name="Dufresne S.F."/>
        </authorList>
    </citation>
    <scope>NUCLEOTIDE SEQUENCE [LARGE SCALE GENOMIC DNA]</scope>
    <source>
        <strain evidence="3">HMR AF 39</strain>
    </source>
</reference>
<evidence type="ECO:0000256" key="1">
    <source>
        <dbReference type="SAM" id="MobiDB-lite"/>
    </source>
</evidence>
<gene>
    <name evidence="3" type="ORF">CDV56_108624</name>
</gene>
<keyword evidence="2" id="KW-0472">Membrane</keyword>
<keyword evidence="4" id="KW-1185">Reference proteome</keyword>
<feature type="region of interest" description="Disordered" evidence="1">
    <location>
        <begin position="180"/>
        <end position="207"/>
    </location>
</feature>
<dbReference type="AlphaFoldDB" id="A0A397HUX3"/>
<dbReference type="RefSeq" id="XP_026617682.1">
    <property type="nucleotide sequence ID" value="XM_026762243.1"/>
</dbReference>
<dbReference type="VEuPathDB" id="FungiDB:CDV56_108624"/>
<organism evidence="3 4">
    <name type="scientific">Aspergillus thermomutatus</name>
    <name type="common">Neosartorya pseudofischeri</name>
    <dbReference type="NCBI Taxonomy" id="41047"/>
    <lineage>
        <taxon>Eukaryota</taxon>
        <taxon>Fungi</taxon>
        <taxon>Dikarya</taxon>
        <taxon>Ascomycota</taxon>
        <taxon>Pezizomycotina</taxon>
        <taxon>Eurotiomycetes</taxon>
        <taxon>Eurotiomycetidae</taxon>
        <taxon>Eurotiales</taxon>
        <taxon>Aspergillaceae</taxon>
        <taxon>Aspergillus</taxon>
        <taxon>Aspergillus subgen. Fumigati</taxon>
    </lineage>
</organism>
<keyword evidence="2" id="KW-0812">Transmembrane</keyword>
<sequence>MNIITLMQNRPRLTGVVSLAVAGSIVAYLGKRRLDRSCPRVPITQLPKSSACRNLVESGEAGPKTVWGMEKSALLASWSGGDKTRWVPSFAALQADVPISLLAGYGAFHSEHDGDKDDAHHLMQNLVAAFLDARAAGPEAWFLDKEVPPLSFAPGSLLFGDQASLGAFMLGTWSTTRETSVHPQALGPKAPEPSSEFPSNRDAIQDSPTDTAGAVIYWKFPDVLVRTVDKAASYGLPWRFMDGGFQEFIVEKVSDEKARVTYISVECSNLHPRGQSTRDFKMFPWLAYEAHVLYAQLLWHNTVMQLHKPHKNIG</sequence>
<evidence type="ECO:0000256" key="2">
    <source>
        <dbReference type="SAM" id="Phobius"/>
    </source>
</evidence>
<dbReference type="EMBL" id="NKHU02000020">
    <property type="protein sequence ID" value="RHZ64943.1"/>
    <property type="molecule type" value="Genomic_DNA"/>
</dbReference>
<protein>
    <submittedName>
        <fullName evidence="3">Uncharacterized protein</fullName>
    </submittedName>
</protein>
<evidence type="ECO:0000313" key="4">
    <source>
        <dbReference type="Proteomes" id="UP000215305"/>
    </source>
</evidence>
<evidence type="ECO:0000313" key="3">
    <source>
        <dbReference type="EMBL" id="RHZ64943.1"/>
    </source>
</evidence>
<dbReference type="STRING" id="41047.A0A397HUX3"/>
<dbReference type="OrthoDB" id="4480078at2759"/>
<proteinExistence type="predicted"/>
<keyword evidence="2" id="KW-1133">Transmembrane helix</keyword>
<accession>A0A397HUX3</accession>
<comment type="caution">
    <text evidence="3">The sequence shown here is derived from an EMBL/GenBank/DDBJ whole genome shotgun (WGS) entry which is preliminary data.</text>
</comment>
<dbReference type="GeneID" id="38130598"/>
<dbReference type="Proteomes" id="UP000215305">
    <property type="component" value="Unassembled WGS sequence"/>
</dbReference>
<name>A0A397HUX3_ASPTH</name>